<feature type="domain" description="6-phosphogluconate dehydrogenase NADP-binding" evidence="1">
    <location>
        <begin position="15"/>
        <end position="94"/>
    </location>
</feature>
<dbReference type="InterPro" id="IPR036291">
    <property type="entry name" value="NAD(P)-bd_dom_sf"/>
</dbReference>
<proteinExistence type="predicted"/>
<protein>
    <recommendedName>
        <fullName evidence="1">6-phosphogluconate dehydrogenase NADP-binding domain-containing protein</fullName>
    </recommendedName>
</protein>
<evidence type="ECO:0000259" key="1">
    <source>
        <dbReference type="Pfam" id="PF03446"/>
    </source>
</evidence>
<sequence>MPGRAQTKEDHMQTTVGIVGLGNAGAAMATALSGKMPLIGYDANPERRQAVAHLALEWVASVTDLANRVGTVVLSLPKPEISKAVVTELVQAAQPPA</sequence>
<dbReference type="SUPFAM" id="SSF51735">
    <property type="entry name" value="NAD(P)-binding Rossmann-fold domains"/>
    <property type="match status" value="1"/>
</dbReference>
<dbReference type="AlphaFoldDB" id="A0A937VXZ4"/>
<comment type="caution">
    <text evidence="2">The sequence shown here is derived from an EMBL/GenBank/DDBJ whole genome shotgun (WGS) entry which is preliminary data.</text>
</comment>
<dbReference type="InterPro" id="IPR006115">
    <property type="entry name" value="6PGDH_NADP-bd"/>
</dbReference>
<dbReference type="GO" id="GO:0050661">
    <property type="term" value="F:NADP binding"/>
    <property type="evidence" value="ECO:0007669"/>
    <property type="project" value="InterPro"/>
</dbReference>
<accession>A0A937VXZ4</accession>
<gene>
    <name evidence="2" type="ORF">FJZ47_04840</name>
</gene>
<dbReference type="Pfam" id="PF03446">
    <property type="entry name" value="NAD_binding_2"/>
    <property type="match status" value="1"/>
</dbReference>
<dbReference type="Gene3D" id="3.40.50.720">
    <property type="entry name" value="NAD(P)-binding Rossmann-like Domain"/>
    <property type="match status" value="1"/>
</dbReference>
<dbReference type="EMBL" id="VGLS01000097">
    <property type="protein sequence ID" value="MBM3223116.1"/>
    <property type="molecule type" value="Genomic_DNA"/>
</dbReference>
<evidence type="ECO:0000313" key="3">
    <source>
        <dbReference type="Proteomes" id="UP000712673"/>
    </source>
</evidence>
<evidence type="ECO:0000313" key="2">
    <source>
        <dbReference type="EMBL" id="MBM3223116.1"/>
    </source>
</evidence>
<dbReference type="Proteomes" id="UP000712673">
    <property type="component" value="Unassembled WGS sequence"/>
</dbReference>
<organism evidence="2 3">
    <name type="scientific">Tectimicrobiota bacterium</name>
    <dbReference type="NCBI Taxonomy" id="2528274"/>
    <lineage>
        <taxon>Bacteria</taxon>
        <taxon>Pseudomonadati</taxon>
        <taxon>Nitrospinota/Tectimicrobiota group</taxon>
        <taxon>Candidatus Tectimicrobiota</taxon>
    </lineage>
</organism>
<reference evidence="2" key="1">
    <citation type="submission" date="2019-03" db="EMBL/GenBank/DDBJ databases">
        <title>Lake Tanganyika Metagenome-Assembled Genomes (MAGs).</title>
        <authorList>
            <person name="Tran P."/>
        </authorList>
    </citation>
    <scope>NUCLEOTIDE SEQUENCE</scope>
    <source>
        <strain evidence="2">K_DeepCast_65m_m2_066</strain>
    </source>
</reference>
<name>A0A937VXZ4_UNCTE</name>
<feature type="non-terminal residue" evidence="2">
    <location>
        <position position="97"/>
    </location>
</feature>